<keyword evidence="3" id="KW-1185">Reference proteome</keyword>
<reference evidence="2 3" key="1">
    <citation type="submission" date="2019-05" db="EMBL/GenBank/DDBJ databases">
        <title>Another draft genome of Portunus trituberculatus and its Hox gene families provides insights of decapod evolution.</title>
        <authorList>
            <person name="Jeong J.-H."/>
            <person name="Song I."/>
            <person name="Kim S."/>
            <person name="Choi T."/>
            <person name="Kim D."/>
            <person name="Ryu S."/>
            <person name="Kim W."/>
        </authorList>
    </citation>
    <scope>NUCLEOTIDE SEQUENCE [LARGE SCALE GENOMIC DNA]</scope>
    <source>
        <tissue evidence="2">Muscle</tissue>
    </source>
</reference>
<feature type="transmembrane region" description="Helical" evidence="1">
    <location>
        <begin position="6"/>
        <end position="25"/>
    </location>
</feature>
<evidence type="ECO:0000313" key="3">
    <source>
        <dbReference type="Proteomes" id="UP000324222"/>
    </source>
</evidence>
<keyword evidence="1" id="KW-1133">Transmembrane helix</keyword>
<proteinExistence type="predicted"/>
<dbReference type="EMBL" id="VSRR010000127">
    <property type="protein sequence ID" value="MPC10685.1"/>
    <property type="molecule type" value="Genomic_DNA"/>
</dbReference>
<keyword evidence="1" id="KW-0472">Membrane</keyword>
<organism evidence="2 3">
    <name type="scientific">Portunus trituberculatus</name>
    <name type="common">Swimming crab</name>
    <name type="synonym">Neptunus trituberculatus</name>
    <dbReference type="NCBI Taxonomy" id="210409"/>
    <lineage>
        <taxon>Eukaryota</taxon>
        <taxon>Metazoa</taxon>
        <taxon>Ecdysozoa</taxon>
        <taxon>Arthropoda</taxon>
        <taxon>Crustacea</taxon>
        <taxon>Multicrustacea</taxon>
        <taxon>Malacostraca</taxon>
        <taxon>Eumalacostraca</taxon>
        <taxon>Eucarida</taxon>
        <taxon>Decapoda</taxon>
        <taxon>Pleocyemata</taxon>
        <taxon>Brachyura</taxon>
        <taxon>Eubrachyura</taxon>
        <taxon>Portunoidea</taxon>
        <taxon>Portunidae</taxon>
        <taxon>Portuninae</taxon>
        <taxon>Portunus</taxon>
    </lineage>
</organism>
<protein>
    <submittedName>
        <fullName evidence="2">Uncharacterized protein</fullName>
    </submittedName>
</protein>
<keyword evidence="1" id="KW-0812">Transmembrane</keyword>
<sequence length="122" mass="13210">MSPVCAVVVVVVVVMVVMVVVPCSWRPPAAPRIGHSLDTGRQRLTRRLHQTISPIAEYTSTKARLVIYPRQVTLEEGVSDQRLSMPSLSVNVARASLSVGLRASCPPPTLRTGRRAARGSPE</sequence>
<evidence type="ECO:0000313" key="2">
    <source>
        <dbReference type="EMBL" id="MPC10685.1"/>
    </source>
</evidence>
<dbReference type="AlphaFoldDB" id="A0A5B7CNE9"/>
<evidence type="ECO:0000256" key="1">
    <source>
        <dbReference type="SAM" id="Phobius"/>
    </source>
</evidence>
<name>A0A5B7CNE9_PORTR</name>
<gene>
    <name evidence="2" type="ORF">E2C01_003324</name>
</gene>
<comment type="caution">
    <text evidence="2">The sequence shown here is derived from an EMBL/GenBank/DDBJ whole genome shotgun (WGS) entry which is preliminary data.</text>
</comment>
<dbReference type="Proteomes" id="UP000324222">
    <property type="component" value="Unassembled WGS sequence"/>
</dbReference>
<accession>A0A5B7CNE9</accession>